<dbReference type="Pfam" id="PF00787">
    <property type="entry name" value="PX"/>
    <property type="match status" value="1"/>
</dbReference>
<keyword evidence="5" id="KW-0812">Transmembrane</keyword>
<dbReference type="GO" id="GO:0008270">
    <property type="term" value="F:zinc ion binding"/>
    <property type="evidence" value="ECO:0007669"/>
    <property type="project" value="UniProtKB-KW"/>
</dbReference>
<dbReference type="GO" id="GO:0035091">
    <property type="term" value="F:phosphatidylinositol binding"/>
    <property type="evidence" value="ECO:0007669"/>
    <property type="project" value="InterPro"/>
</dbReference>
<feature type="domain" description="RING-type" evidence="14">
    <location>
        <begin position="214"/>
        <end position="269"/>
    </location>
</feature>
<dbReference type="GO" id="GO:0016567">
    <property type="term" value="P:protein ubiquitination"/>
    <property type="evidence" value="ECO:0000318"/>
    <property type="project" value="GO_Central"/>
</dbReference>
<keyword evidence="7 12" id="KW-0863">Zinc-finger</keyword>
<evidence type="ECO:0000256" key="13">
    <source>
        <dbReference type="SAM" id="MobiDB-lite"/>
    </source>
</evidence>
<evidence type="ECO:0000313" key="16">
    <source>
        <dbReference type="Proteomes" id="UP000005238"/>
    </source>
</evidence>
<keyword evidence="11" id="KW-0472">Membrane</keyword>
<dbReference type="Pfam" id="PF13639">
    <property type="entry name" value="zf-RING_2"/>
    <property type="match status" value="1"/>
</dbReference>
<dbReference type="Gene3D" id="3.30.40.10">
    <property type="entry name" value="Zinc/RING finger domain, C3HC4 (zinc finger)"/>
    <property type="match status" value="2"/>
</dbReference>
<dbReference type="SUPFAM" id="SSF64268">
    <property type="entry name" value="PX domain"/>
    <property type="match status" value="2"/>
</dbReference>
<evidence type="ECO:0000256" key="11">
    <source>
        <dbReference type="ARBA" id="ARBA00023136"/>
    </source>
</evidence>
<dbReference type="EnsemblProtists" id="Phyra82877">
    <property type="protein sequence ID" value="Phyra82877"/>
    <property type="gene ID" value="Phyra82877"/>
</dbReference>
<dbReference type="VEuPathDB" id="FungiDB:KRP23_205"/>
<keyword evidence="4" id="KW-0808">Transferase</keyword>
<evidence type="ECO:0000256" key="2">
    <source>
        <dbReference type="ARBA" id="ARBA00004141"/>
    </source>
</evidence>
<dbReference type="VEuPathDB" id="FungiDB:KRP23_2472"/>
<dbReference type="GO" id="GO:0006511">
    <property type="term" value="P:ubiquitin-dependent protein catabolic process"/>
    <property type="evidence" value="ECO:0000318"/>
    <property type="project" value="GO_Central"/>
</dbReference>
<proteinExistence type="predicted"/>
<organism evidence="15 16">
    <name type="scientific">Phytophthora ramorum</name>
    <name type="common">Sudden oak death agent</name>
    <dbReference type="NCBI Taxonomy" id="164328"/>
    <lineage>
        <taxon>Eukaryota</taxon>
        <taxon>Sar</taxon>
        <taxon>Stramenopiles</taxon>
        <taxon>Oomycota</taxon>
        <taxon>Peronosporomycetes</taxon>
        <taxon>Peronosporales</taxon>
        <taxon>Peronosporaceae</taxon>
        <taxon>Phytophthora</taxon>
    </lineage>
</organism>
<keyword evidence="8" id="KW-0833">Ubl conjugation pathway</keyword>
<reference evidence="16" key="1">
    <citation type="journal article" date="2006" name="Science">
        <title>Phytophthora genome sequences uncover evolutionary origins and mechanisms of pathogenesis.</title>
        <authorList>
            <person name="Tyler B.M."/>
            <person name="Tripathy S."/>
            <person name="Zhang X."/>
            <person name="Dehal P."/>
            <person name="Jiang R.H."/>
            <person name="Aerts A."/>
            <person name="Arredondo F.D."/>
            <person name="Baxter L."/>
            <person name="Bensasson D."/>
            <person name="Beynon J.L."/>
            <person name="Chapman J."/>
            <person name="Damasceno C.M."/>
            <person name="Dorrance A.E."/>
            <person name="Dou D."/>
            <person name="Dickerman A.W."/>
            <person name="Dubchak I.L."/>
            <person name="Garbelotto M."/>
            <person name="Gijzen M."/>
            <person name="Gordon S.G."/>
            <person name="Govers F."/>
            <person name="Grunwald N.J."/>
            <person name="Huang W."/>
            <person name="Ivors K.L."/>
            <person name="Jones R.W."/>
            <person name="Kamoun S."/>
            <person name="Krampis K."/>
            <person name="Lamour K.H."/>
            <person name="Lee M.K."/>
            <person name="McDonald W.H."/>
            <person name="Medina M."/>
            <person name="Meijer H.J."/>
            <person name="Nordberg E.K."/>
            <person name="Maclean D.J."/>
            <person name="Ospina-Giraldo M.D."/>
            <person name="Morris P.F."/>
            <person name="Phuntumart V."/>
            <person name="Putnam N.H."/>
            <person name="Rash S."/>
            <person name="Rose J.K."/>
            <person name="Sakihama Y."/>
            <person name="Salamov A.A."/>
            <person name="Savidor A."/>
            <person name="Scheuring C.F."/>
            <person name="Smith B.M."/>
            <person name="Sobral B.W."/>
            <person name="Terry A."/>
            <person name="Torto-Alalibo T.A."/>
            <person name="Win J."/>
            <person name="Xu Z."/>
            <person name="Zhang H."/>
            <person name="Grigoriev I.V."/>
            <person name="Rokhsar D.S."/>
            <person name="Boore J.L."/>
        </authorList>
    </citation>
    <scope>NUCLEOTIDE SEQUENCE [LARGE SCALE GENOMIC DNA]</scope>
    <source>
        <strain evidence="16">Pr102</strain>
    </source>
</reference>
<evidence type="ECO:0000256" key="3">
    <source>
        <dbReference type="ARBA" id="ARBA00012483"/>
    </source>
</evidence>
<keyword evidence="10" id="KW-1133">Transmembrane helix</keyword>
<name>H3GYS4_PHYRM</name>
<evidence type="ECO:0000256" key="5">
    <source>
        <dbReference type="ARBA" id="ARBA00022692"/>
    </source>
</evidence>
<evidence type="ECO:0000256" key="9">
    <source>
        <dbReference type="ARBA" id="ARBA00022833"/>
    </source>
</evidence>
<dbReference type="Proteomes" id="UP000005238">
    <property type="component" value="Unassembled WGS sequence"/>
</dbReference>
<dbReference type="SMART" id="SM00184">
    <property type="entry name" value="RING"/>
    <property type="match status" value="2"/>
</dbReference>
<keyword evidence="16" id="KW-1185">Reference proteome</keyword>
<comment type="subcellular location">
    <subcellularLocation>
        <location evidence="2">Membrane</location>
        <topology evidence="2">Multi-pass membrane protein</topology>
    </subcellularLocation>
</comment>
<evidence type="ECO:0000259" key="14">
    <source>
        <dbReference type="PROSITE" id="PS50089"/>
    </source>
</evidence>
<feature type="domain" description="RING-type" evidence="14">
    <location>
        <begin position="538"/>
        <end position="578"/>
    </location>
</feature>
<dbReference type="VEuPathDB" id="FungiDB:KRP23_3939"/>
<dbReference type="Pfam" id="PF13923">
    <property type="entry name" value="zf-C3HC4_2"/>
    <property type="match status" value="1"/>
</dbReference>
<evidence type="ECO:0000313" key="15">
    <source>
        <dbReference type="EnsemblProtists" id="Phyra82877"/>
    </source>
</evidence>
<feature type="region of interest" description="Disordered" evidence="13">
    <location>
        <begin position="289"/>
        <end position="324"/>
    </location>
</feature>
<evidence type="ECO:0000256" key="4">
    <source>
        <dbReference type="ARBA" id="ARBA00022679"/>
    </source>
</evidence>
<evidence type="ECO:0000256" key="10">
    <source>
        <dbReference type="ARBA" id="ARBA00022989"/>
    </source>
</evidence>
<keyword evidence="9" id="KW-0862">Zinc</keyword>
<dbReference type="VEuPathDB" id="FungiDB:KRP22_2797"/>
<dbReference type="InterPro" id="IPR013083">
    <property type="entry name" value="Znf_RING/FYVE/PHD"/>
</dbReference>
<evidence type="ECO:0000256" key="8">
    <source>
        <dbReference type="ARBA" id="ARBA00022786"/>
    </source>
</evidence>
<dbReference type="VEuPathDB" id="FungiDB:KRP22_2806"/>
<dbReference type="InterPro" id="IPR036871">
    <property type="entry name" value="PX_dom_sf"/>
</dbReference>
<dbReference type="PANTHER" id="PTHR45977">
    <property type="entry name" value="TARGET OF ERK KINASE MPK-1"/>
    <property type="match status" value="1"/>
</dbReference>
<dbReference type="PANTHER" id="PTHR45977:SF4">
    <property type="entry name" value="RING-TYPE DOMAIN-CONTAINING PROTEIN"/>
    <property type="match status" value="1"/>
</dbReference>
<evidence type="ECO:0000256" key="1">
    <source>
        <dbReference type="ARBA" id="ARBA00000900"/>
    </source>
</evidence>
<evidence type="ECO:0000256" key="6">
    <source>
        <dbReference type="ARBA" id="ARBA00022723"/>
    </source>
</evidence>
<dbReference type="InterPro" id="IPR001683">
    <property type="entry name" value="PX_dom"/>
</dbReference>
<evidence type="ECO:0000256" key="12">
    <source>
        <dbReference type="PROSITE-ProRule" id="PRU00175"/>
    </source>
</evidence>
<dbReference type="HOGENOM" id="CLU_457514_0_0_1"/>
<dbReference type="GO" id="GO:0016020">
    <property type="term" value="C:membrane"/>
    <property type="evidence" value="ECO:0007669"/>
    <property type="project" value="UniProtKB-SubCell"/>
</dbReference>
<dbReference type="SUPFAM" id="SSF57850">
    <property type="entry name" value="RING/U-box"/>
    <property type="match status" value="2"/>
</dbReference>
<dbReference type="PROSITE" id="PS50089">
    <property type="entry name" value="ZF_RING_2"/>
    <property type="match status" value="2"/>
</dbReference>
<protein>
    <recommendedName>
        <fullName evidence="3">RING-type E3 ubiquitin transferase</fullName>
        <ecNumber evidence="3">2.3.2.27</ecNumber>
    </recommendedName>
</protein>
<keyword evidence="6" id="KW-0479">Metal-binding</keyword>
<dbReference type="Gene3D" id="3.30.1520.10">
    <property type="entry name" value="Phox-like domain"/>
    <property type="match status" value="2"/>
</dbReference>
<reference evidence="15" key="2">
    <citation type="submission" date="2015-06" db="UniProtKB">
        <authorList>
            <consortium name="EnsemblProtists"/>
        </authorList>
    </citation>
    <scope>IDENTIFICATION</scope>
    <source>
        <strain evidence="15">Pr102</strain>
    </source>
</reference>
<dbReference type="InParanoid" id="H3GYS4"/>
<dbReference type="eggNOG" id="ENOG502SQ2D">
    <property type="taxonomic scope" value="Eukaryota"/>
</dbReference>
<dbReference type="EC" id="2.3.2.27" evidence="3"/>
<dbReference type="AlphaFoldDB" id="H3GYS4"/>
<dbReference type="EMBL" id="DS566076">
    <property type="status" value="NOT_ANNOTATED_CDS"/>
    <property type="molecule type" value="Genomic_DNA"/>
</dbReference>
<comment type="catalytic activity">
    <reaction evidence="1">
        <text>S-ubiquitinyl-[E2 ubiquitin-conjugating enzyme]-L-cysteine + [acceptor protein]-L-lysine = [E2 ubiquitin-conjugating enzyme]-L-cysteine + N(6)-ubiquitinyl-[acceptor protein]-L-lysine.</text>
        <dbReference type="EC" id="2.3.2.27"/>
    </reaction>
</comment>
<dbReference type="GO" id="GO:0061630">
    <property type="term" value="F:ubiquitin protein ligase activity"/>
    <property type="evidence" value="ECO:0000318"/>
    <property type="project" value="GO_Central"/>
</dbReference>
<evidence type="ECO:0000256" key="7">
    <source>
        <dbReference type="ARBA" id="ARBA00022771"/>
    </source>
</evidence>
<sequence>MVGSRRVRRRSTSACPLLPTYVGLLEPLQLALQCARDNKRPLFVLQVQRRLSSNDRQSPTSSSWSYSRSFEDFEALYKRLALALQHGHFCSAGCPWLFSFLTGEFPKKHLFQRNSSPRTVEARREKLLELLTSTLEFLLDRKNHSCSVATTDVAKQFAEFLYGRDAIAQYIVESYSESETASTTNSSRRLGSLCSEEEETDANCSGEIAGLTLCGVCNGPVACESVRPVNAGSRRRSSVYATVLQCGHQFHDECIVPVLNETLRCPTCHHLEIHLNAFVILPPTEMMSSGSSMSLSSRRRRRRRVSVAGPPGTPVKSPAASPTSFRPSSIAYLDQFELSMSATKIKLDHGKDVRYDLTVTPVADSSQRWTVSRSFKELQEFQQKLLEVMQLGHLCHAQCPYLYSSIKGRFPKECYLYSTSSYVMGKRRAAIEECFTSLLEALLKRENHSSCSILPGTVAQELIAFLNEDLPIDHEFRWENFVGFSKTPSSSSTWCSTDDSSRSLTPTGLSRGWQSSSDNSIESFRSVGSINNLLLDLCGLCRSDDTSKGSLTTLSCGHRFHDECVVAKLNEALACPTCGHQL</sequence>
<dbReference type="InterPro" id="IPR001841">
    <property type="entry name" value="Znf_RING"/>
</dbReference>
<accession>H3GYS4</accession>